<organism evidence="2 3">
    <name type="scientific">Cronartium quercuum f. sp. fusiforme G11</name>
    <dbReference type="NCBI Taxonomy" id="708437"/>
    <lineage>
        <taxon>Eukaryota</taxon>
        <taxon>Fungi</taxon>
        <taxon>Dikarya</taxon>
        <taxon>Basidiomycota</taxon>
        <taxon>Pucciniomycotina</taxon>
        <taxon>Pucciniomycetes</taxon>
        <taxon>Pucciniales</taxon>
        <taxon>Coleosporiaceae</taxon>
        <taxon>Cronartium</taxon>
    </lineage>
</organism>
<dbReference type="OrthoDB" id="2503560at2759"/>
<evidence type="ECO:0000313" key="3">
    <source>
        <dbReference type="Proteomes" id="UP000886653"/>
    </source>
</evidence>
<feature type="signal peptide" evidence="1">
    <location>
        <begin position="1"/>
        <end position="18"/>
    </location>
</feature>
<keyword evidence="1" id="KW-0732">Signal</keyword>
<feature type="chain" id="PRO_5040187664" description="Secreted protein" evidence="1">
    <location>
        <begin position="19"/>
        <end position="256"/>
    </location>
</feature>
<keyword evidence="3" id="KW-1185">Reference proteome</keyword>
<name>A0A9P6NBP2_9BASI</name>
<protein>
    <recommendedName>
        <fullName evidence="4">Secreted protein</fullName>
    </recommendedName>
</protein>
<proteinExistence type="predicted"/>
<dbReference type="AlphaFoldDB" id="A0A9P6NBP2"/>
<sequence>MLFSSLFTTALCLAGVSAKVRSFARSNRPSSALSDRYASLQARAVPNPTHSTGTSAGPVTRTVVSAQQAQQAQQPQTVKSNRLTSLTYKIQNIVTKCHKKTAAHVENIKHHCRKEEEQEVIITSILVELEAILIIIKETLIEVKHCGQAPTPSGVPTNKPPTIIQIVYIVLEIIILIKVAILEIFQFFDISIVHHHFGDCISQITSVISEIIVSINFHLQGSISILAQVGDQTLSTIARFGFGFDAIVDVVNNAST</sequence>
<evidence type="ECO:0000313" key="2">
    <source>
        <dbReference type="EMBL" id="KAG0143681.1"/>
    </source>
</evidence>
<evidence type="ECO:0008006" key="4">
    <source>
        <dbReference type="Google" id="ProtNLM"/>
    </source>
</evidence>
<evidence type="ECO:0000256" key="1">
    <source>
        <dbReference type="SAM" id="SignalP"/>
    </source>
</evidence>
<comment type="caution">
    <text evidence="2">The sequence shown here is derived from an EMBL/GenBank/DDBJ whole genome shotgun (WGS) entry which is preliminary data.</text>
</comment>
<dbReference type="EMBL" id="MU167313">
    <property type="protein sequence ID" value="KAG0143681.1"/>
    <property type="molecule type" value="Genomic_DNA"/>
</dbReference>
<reference evidence="2" key="1">
    <citation type="submission" date="2013-11" db="EMBL/GenBank/DDBJ databases">
        <title>Genome sequence of the fusiform rust pathogen reveals effectors for host alternation and coevolution with pine.</title>
        <authorList>
            <consortium name="DOE Joint Genome Institute"/>
            <person name="Smith K."/>
            <person name="Pendleton A."/>
            <person name="Kubisiak T."/>
            <person name="Anderson C."/>
            <person name="Salamov A."/>
            <person name="Aerts A."/>
            <person name="Riley R."/>
            <person name="Clum A."/>
            <person name="Lindquist E."/>
            <person name="Ence D."/>
            <person name="Campbell M."/>
            <person name="Kronenberg Z."/>
            <person name="Feau N."/>
            <person name="Dhillon B."/>
            <person name="Hamelin R."/>
            <person name="Burleigh J."/>
            <person name="Smith J."/>
            <person name="Yandell M."/>
            <person name="Nelson C."/>
            <person name="Grigoriev I."/>
            <person name="Davis J."/>
        </authorList>
    </citation>
    <scope>NUCLEOTIDE SEQUENCE</scope>
    <source>
        <strain evidence="2">G11</strain>
    </source>
</reference>
<gene>
    <name evidence="2" type="ORF">CROQUDRAFT_660945</name>
</gene>
<accession>A0A9P6NBP2</accession>
<dbReference type="Proteomes" id="UP000886653">
    <property type="component" value="Unassembled WGS sequence"/>
</dbReference>